<gene>
    <name evidence="3" type="ORF">EZS28_005043</name>
</gene>
<dbReference type="PANTHER" id="PTHR47977">
    <property type="entry name" value="RAS-RELATED PROTEIN RAB"/>
    <property type="match status" value="1"/>
</dbReference>
<dbReference type="Gene3D" id="3.40.50.300">
    <property type="entry name" value="P-loop containing nucleotide triphosphate hydrolases"/>
    <property type="match status" value="1"/>
</dbReference>
<protein>
    <submittedName>
        <fullName evidence="3">Putative rab family small GTPase</fullName>
    </submittedName>
</protein>
<sequence>MSGDIEHVFKILLVGDQGVGKSNLLLRFADDLFTDSYIATIGVDFKFRTVEIDGKMIKLQIWDTAGQERFRTITYSYYRGAHGIVIVYDCTDQLTFHKVSTWISDADKYVNENVAKLMLGNKCDLVQRKQICQSAKCPLF</sequence>
<dbReference type="InterPro" id="IPR050227">
    <property type="entry name" value="Rab"/>
</dbReference>
<keyword evidence="1" id="KW-0547">Nucleotide-binding</keyword>
<evidence type="ECO:0000313" key="3">
    <source>
        <dbReference type="EMBL" id="KAA6399432.1"/>
    </source>
</evidence>
<accession>A0A5J4WXZ0</accession>
<dbReference type="Proteomes" id="UP000324800">
    <property type="component" value="Unassembled WGS sequence"/>
</dbReference>
<reference evidence="3 4" key="1">
    <citation type="submission" date="2019-03" db="EMBL/GenBank/DDBJ databases">
        <title>Single cell metagenomics reveals metabolic interactions within the superorganism composed of flagellate Streblomastix strix and complex community of Bacteroidetes bacteria on its surface.</title>
        <authorList>
            <person name="Treitli S.C."/>
            <person name="Kolisko M."/>
            <person name="Husnik F."/>
            <person name="Keeling P."/>
            <person name="Hampl V."/>
        </authorList>
    </citation>
    <scope>NUCLEOTIDE SEQUENCE [LARGE SCALE GENOMIC DNA]</scope>
    <source>
        <strain evidence="3">ST1C</strain>
    </source>
</reference>
<name>A0A5J4WXZ0_9EUKA</name>
<dbReference type="InterPro" id="IPR005225">
    <property type="entry name" value="Small_GTP-bd"/>
</dbReference>
<dbReference type="EMBL" id="SNRW01000755">
    <property type="protein sequence ID" value="KAA6399432.1"/>
    <property type="molecule type" value="Genomic_DNA"/>
</dbReference>
<dbReference type="InterPro" id="IPR001806">
    <property type="entry name" value="Small_GTPase"/>
</dbReference>
<dbReference type="SUPFAM" id="SSF52540">
    <property type="entry name" value="P-loop containing nucleoside triphosphate hydrolases"/>
    <property type="match status" value="1"/>
</dbReference>
<dbReference type="NCBIfam" id="TIGR00231">
    <property type="entry name" value="small_GTP"/>
    <property type="match status" value="1"/>
</dbReference>
<dbReference type="GO" id="GO:0003924">
    <property type="term" value="F:GTPase activity"/>
    <property type="evidence" value="ECO:0007669"/>
    <property type="project" value="InterPro"/>
</dbReference>
<organism evidence="3 4">
    <name type="scientific">Streblomastix strix</name>
    <dbReference type="NCBI Taxonomy" id="222440"/>
    <lineage>
        <taxon>Eukaryota</taxon>
        <taxon>Metamonada</taxon>
        <taxon>Preaxostyla</taxon>
        <taxon>Oxymonadida</taxon>
        <taxon>Streblomastigidae</taxon>
        <taxon>Streblomastix</taxon>
    </lineage>
</organism>
<dbReference type="FunFam" id="3.40.50.300:FF:001447">
    <property type="entry name" value="Ras-related protein Rab-1B"/>
    <property type="match status" value="1"/>
</dbReference>
<dbReference type="SMART" id="SM00174">
    <property type="entry name" value="RHO"/>
    <property type="match status" value="1"/>
</dbReference>
<dbReference type="OrthoDB" id="9989112at2759"/>
<dbReference type="Pfam" id="PF00071">
    <property type="entry name" value="Ras"/>
    <property type="match status" value="1"/>
</dbReference>
<dbReference type="GO" id="GO:0005525">
    <property type="term" value="F:GTP binding"/>
    <property type="evidence" value="ECO:0007669"/>
    <property type="project" value="UniProtKB-KW"/>
</dbReference>
<dbReference type="SMART" id="SM00175">
    <property type="entry name" value="RAB"/>
    <property type="match status" value="1"/>
</dbReference>
<dbReference type="SMART" id="SM00173">
    <property type="entry name" value="RAS"/>
    <property type="match status" value="1"/>
</dbReference>
<evidence type="ECO:0000256" key="2">
    <source>
        <dbReference type="ARBA" id="ARBA00023134"/>
    </source>
</evidence>
<dbReference type="PROSITE" id="PS51421">
    <property type="entry name" value="RAS"/>
    <property type="match status" value="1"/>
</dbReference>
<keyword evidence="2" id="KW-0342">GTP-binding</keyword>
<evidence type="ECO:0000313" key="4">
    <source>
        <dbReference type="Proteomes" id="UP000324800"/>
    </source>
</evidence>
<dbReference type="PROSITE" id="PS51419">
    <property type="entry name" value="RAB"/>
    <property type="match status" value="1"/>
</dbReference>
<comment type="caution">
    <text evidence="3">The sequence shown here is derived from an EMBL/GenBank/DDBJ whole genome shotgun (WGS) entry which is preliminary data.</text>
</comment>
<evidence type="ECO:0000256" key="1">
    <source>
        <dbReference type="ARBA" id="ARBA00022741"/>
    </source>
</evidence>
<dbReference type="PRINTS" id="PR00449">
    <property type="entry name" value="RASTRNSFRMNG"/>
</dbReference>
<proteinExistence type="predicted"/>
<dbReference type="AlphaFoldDB" id="A0A5J4WXZ0"/>
<dbReference type="InterPro" id="IPR027417">
    <property type="entry name" value="P-loop_NTPase"/>
</dbReference>